<dbReference type="PANTHER" id="PTHR10131">
    <property type="entry name" value="TNF RECEPTOR ASSOCIATED FACTOR"/>
    <property type="match status" value="1"/>
</dbReference>
<evidence type="ECO:0000256" key="4">
    <source>
        <dbReference type="PROSITE-ProRule" id="PRU00207"/>
    </source>
</evidence>
<evidence type="ECO:0000256" key="1">
    <source>
        <dbReference type="ARBA" id="ARBA00022723"/>
    </source>
</evidence>
<keyword evidence="6" id="KW-0675">Receptor</keyword>
<dbReference type="Gene3D" id="3.30.40.10">
    <property type="entry name" value="Zinc/RING finger domain, C3HC4 (zinc finger)"/>
    <property type="match status" value="2"/>
</dbReference>
<gene>
    <name evidence="6" type="ORF">LOD99_2867</name>
</gene>
<dbReference type="SUPFAM" id="SSF49599">
    <property type="entry name" value="TRAF domain-like"/>
    <property type="match status" value="2"/>
</dbReference>
<dbReference type="PROSITE" id="PS50145">
    <property type="entry name" value="ZF_TRAF"/>
    <property type="match status" value="1"/>
</dbReference>
<protein>
    <submittedName>
        <fullName evidence="6">TNF receptor-associated factor 6-B-like</fullName>
    </submittedName>
</protein>
<comment type="caution">
    <text evidence="6">The sequence shown here is derived from an EMBL/GenBank/DDBJ whole genome shotgun (WGS) entry which is preliminary data.</text>
</comment>
<dbReference type="GO" id="GO:0008270">
    <property type="term" value="F:zinc ion binding"/>
    <property type="evidence" value="ECO:0007669"/>
    <property type="project" value="UniProtKB-KW"/>
</dbReference>
<dbReference type="AlphaFoldDB" id="A0AAV7JZU4"/>
<dbReference type="GO" id="GO:0005164">
    <property type="term" value="F:tumor necrosis factor receptor binding"/>
    <property type="evidence" value="ECO:0007669"/>
    <property type="project" value="TreeGrafter"/>
</dbReference>
<feature type="zinc finger region" description="TRAF-type" evidence="4">
    <location>
        <begin position="75"/>
        <end position="122"/>
    </location>
</feature>
<dbReference type="GO" id="GO:0009898">
    <property type="term" value="C:cytoplasmic side of plasma membrane"/>
    <property type="evidence" value="ECO:0007669"/>
    <property type="project" value="TreeGrafter"/>
</dbReference>
<dbReference type="InterPro" id="IPR013083">
    <property type="entry name" value="Znf_RING/FYVE/PHD"/>
</dbReference>
<dbReference type="InterPro" id="IPR001293">
    <property type="entry name" value="Znf_TRAF"/>
</dbReference>
<proteinExistence type="predicted"/>
<keyword evidence="7" id="KW-1185">Reference proteome</keyword>
<sequence length="138" mass="16062">MCPLNTRGCNWKGQLKQIDEHLPRCEQLKIPYNLKCQTVLAQCEVKQHQAKSCPMRKITCEYCDVTLLAKDLKIHMTNCPMMSEDCPEGCGMKLLRNELKEHINNMCELKKVSCLYYNLGCKTLSITRKELKEHNNNR</sequence>
<keyword evidence="2 4" id="KW-0863">Zinc-finger</keyword>
<name>A0AAV7JZU4_9METZ</name>
<keyword evidence="1 4" id="KW-0479">Metal-binding</keyword>
<evidence type="ECO:0000313" key="7">
    <source>
        <dbReference type="Proteomes" id="UP001165289"/>
    </source>
</evidence>
<evidence type="ECO:0000313" key="6">
    <source>
        <dbReference type="EMBL" id="KAI6654020.1"/>
    </source>
</evidence>
<organism evidence="6 7">
    <name type="scientific">Oopsacas minuta</name>
    <dbReference type="NCBI Taxonomy" id="111878"/>
    <lineage>
        <taxon>Eukaryota</taxon>
        <taxon>Metazoa</taxon>
        <taxon>Porifera</taxon>
        <taxon>Hexactinellida</taxon>
        <taxon>Hexasterophora</taxon>
        <taxon>Lyssacinosida</taxon>
        <taxon>Leucopsacidae</taxon>
        <taxon>Oopsacas</taxon>
    </lineage>
</organism>
<dbReference type="Pfam" id="PF02176">
    <property type="entry name" value="zf-TRAF"/>
    <property type="match status" value="1"/>
</dbReference>
<evidence type="ECO:0000259" key="5">
    <source>
        <dbReference type="PROSITE" id="PS50145"/>
    </source>
</evidence>
<dbReference type="PANTHER" id="PTHR10131:SF138">
    <property type="entry name" value="RE66324P"/>
    <property type="match status" value="1"/>
</dbReference>
<accession>A0AAV7JZU4</accession>
<evidence type="ECO:0000256" key="2">
    <source>
        <dbReference type="ARBA" id="ARBA00022771"/>
    </source>
</evidence>
<dbReference type="Proteomes" id="UP001165289">
    <property type="component" value="Unassembled WGS sequence"/>
</dbReference>
<evidence type="ECO:0000256" key="3">
    <source>
        <dbReference type="ARBA" id="ARBA00022833"/>
    </source>
</evidence>
<feature type="domain" description="TRAF-type" evidence="5">
    <location>
        <begin position="75"/>
        <end position="122"/>
    </location>
</feature>
<dbReference type="GO" id="GO:0043122">
    <property type="term" value="P:regulation of canonical NF-kappaB signal transduction"/>
    <property type="evidence" value="ECO:0007669"/>
    <property type="project" value="TreeGrafter"/>
</dbReference>
<reference evidence="6 7" key="1">
    <citation type="journal article" date="2023" name="BMC Biol.">
        <title>The compact genome of the sponge Oopsacas minuta (Hexactinellida) is lacking key metazoan core genes.</title>
        <authorList>
            <person name="Santini S."/>
            <person name="Schenkelaars Q."/>
            <person name="Jourda C."/>
            <person name="Duchesne M."/>
            <person name="Belahbib H."/>
            <person name="Rocher C."/>
            <person name="Selva M."/>
            <person name="Riesgo A."/>
            <person name="Vervoort M."/>
            <person name="Leys S.P."/>
            <person name="Kodjabachian L."/>
            <person name="Le Bivic A."/>
            <person name="Borchiellini C."/>
            <person name="Claverie J.M."/>
            <person name="Renard E."/>
        </authorList>
    </citation>
    <scope>NUCLEOTIDE SEQUENCE [LARGE SCALE GENOMIC DNA]</scope>
    <source>
        <strain evidence="6">SPO-2</strain>
    </source>
</reference>
<dbReference type="EMBL" id="JAKMXF010000233">
    <property type="protein sequence ID" value="KAI6654020.1"/>
    <property type="molecule type" value="Genomic_DNA"/>
</dbReference>
<keyword evidence="3 4" id="KW-0862">Zinc</keyword>